<organism evidence="1 2">
    <name type="scientific">Azospirillum argentinense</name>
    <dbReference type="NCBI Taxonomy" id="2970906"/>
    <lineage>
        <taxon>Bacteria</taxon>
        <taxon>Pseudomonadati</taxon>
        <taxon>Pseudomonadota</taxon>
        <taxon>Alphaproteobacteria</taxon>
        <taxon>Rhodospirillales</taxon>
        <taxon>Azospirillaceae</taxon>
        <taxon>Azospirillum</taxon>
    </lineage>
</organism>
<reference evidence="1 2" key="1">
    <citation type="submission" date="2019-07" db="EMBL/GenBank/DDBJ databases">
        <title>Genome sequencing of the stress-tolerant strain Azospirillum brasilense Az19.</title>
        <authorList>
            <person name="Maroniche G.A."/>
            <person name="Garcia J.E."/>
            <person name="Pagnussat L."/>
            <person name="Amenta M."/>
            <person name="Creus C.M."/>
        </authorList>
    </citation>
    <scope>NUCLEOTIDE SEQUENCE [LARGE SCALE GENOMIC DNA]</scope>
    <source>
        <strain evidence="1 2">Az19</strain>
    </source>
</reference>
<gene>
    <name evidence="1" type="ORF">FH063_000756</name>
</gene>
<evidence type="ECO:0000313" key="2">
    <source>
        <dbReference type="Proteomes" id="UP000325333"/>
    </source>
</evidence>
<evidence type="ECO:0000313" key="1">
    <source>
        <dbReference type="EMBL" id="KAA1058556.1"/>
    </source>
</evidence>
<name>A0A5B0L382_9PROT</name>
<dbReference type="Proteomes" id="UP000325333">
    <property type="component" value="Unassembled WGS sequence"/>
</dbReference>
<sequence length="41" mass="4840">MNSRNQAQGIEKEWIWKITAHSKVSSRRSLKAEIGPYRIRL</sequence>
<dbReference type="AlphaFoldDB" id="A0A5B0L382"/>
<proteinExistence type="predicted"/>
<comment type="caution">
    <text evidence="1">The sequence shown here is derived from an EMBL/GenBank/DDBJ whole genome shotgun (WGS) entry which is preliminary data.</text>
</comment>
<dbReference type="EMBL" id="VEWN01000001">
    <property type="protein sequence ID" value="KAA1058556.1"/>
    <property type="molecule type" value="Genomic_DNA"/>
</dbReference>
<accession>A0A5B0L382</accession>
<protein>
    <submittedName>
        <fullName evidence="1">Uncharacterized protein</fullName>
    </submittedName>
</protein>